<dbReference type="SUPFAM" id="SSF53448">
    <property type="entry name" value="Nucleotide-diphospho-sugar transferases"/>
    <property type="match status" value="1"/>
</dbReference>
<protein>
    <recommendedName>
        <fullName evidence="1">Glycosyltransferase 2-like domain-containing protein</fullName>
    </recommendedName>
</protein>
<name>T0IFD4_9SPHN</name>
<reference evidence="2 3" key="1">
    <citation type="journal article" date="2013" name="Genome Announc.">
        <title>Draft Genome Sequence of Sphingobium quisquiliarum Strain P25T, a Novel Hexachlorocyclohexane (HCH)-Degrading Bacterium Isolated from an HCH Dumpsite.</title>
        <authorList>
            <person name="Kumar Singh A."/>
            <person name="Sangwan N."/>
            <person name="Sharma A."/>
            <person name="Gupta V."/>
            <person name="Khurana J.P."/>
            <person name="Lal R."/>
        </authorList>
    </citation>
    <scope>NUCLEOTIDE SEQUENCE [LARGE SCALE GENOMIC DNA]</scope>
    <source>
        <strain evidence="2 3">P25</strain>
    </source>
</reference>
<dbReference type="Pfam" id="PF00535">
    <property type="entry name" value="Glycos_transf_2"/>
    <property type="match status" value="1"/>
</dbReference>
<evidence type="ECO:0000313" key="2">
    <source>
        <dbReference type="EMBL" id="EQB08324.1"/>
    </source>
</evidence>
<sequence length="290" mass="32298">MASKPGISADTMRLAAGIFAHQEEQRIAACLRSLPLDRADIVFHVLVNGSTDATASRAREAAAGRANVIVHDLAFGGKSRTWNHFVHDLLAGHEDAVICMDGDARIAEGSIDALLSALARHPQVNAAAGMPMNGRLASHYRRMLREEGGLFGDLYALSGSFVQRIRDRGLHLPQDLIGDDGLVAAWAYTDLQSDAAWSLDRVVACEDAGFFCDPVRLTSPASWRMQYRRLINYSVRFYQNRIVSDIMSRIGPDGLPPRLADLYPLWLEQFRPRPGRAWWFDRQALKRMRA</sequence>
<dbReference type="Proteomes" id="UP000015525">
    <property type="component" value="Unassembled WGS sequence"/>
</dbReference>
<proteinExistence type="predicted"/>
<gene>
    <name evidence="2" type="ORF">L288_08200</name>
</gene>
<keyword evidence="3" id="KW-1185">Reference proteome</keyword>
<dbReference type="Gene3D" id="3.90.550.10">
    <property type="entry name" value="Spore Coat Polysaccharide Biosynthesis Protein SpsA, Chain A"/>
    <property type="match status" value="1"/>
</dbReference>
<accession>T0IFD4</accession>
<feature type="domain" description="Glycosyltransferase 2-like" evidence="1">
    <location>
        <begin position="18"/>
        <end position="145"/>
    </location>
</feature>
<evidence type="ECO:0000313" key="3">
    <source>
        <dbReference type="Proteomes" id="UP000015525"/>
    </source>
</evidence>
<dbReference type="AlphaFoldDB" id="T0IFD4"/>
<dbReference type="InterPro" id="IPR001173">
    <property type="entry name" value="Glyco_trans_2-like"/>
</dbReference>
<dbReference type="CDD" id="cd00761">
    <property type="entry name" value="Glyco_tranf_GTA_type"/>
    <property type="match status" value="1"/>
</dbReference>
<organism evidence="2 3">
    <name type="scientific">Sphingobium quisquiliarum P25</name>
    <dbReference type="NCBI Taxonomy" id="1329909"/>
    <lineage>
        <taxon>Bacteria</taxon>
        <taxon>Pseudomonadati</taxon>
        <taxon>Pseudomonadota</taxon>
        <taxon>Alphaproteobacteria</taxon>
        <taxon>Sphingomonadales</taxon>
        <taxon>Sphingomonadaceae</taxon>
        <taxon>Sphingobium</taxon>
    </lineage>
</organism>
<comment type="caution">
    <text evidence="2">The sequence shown here is derived from an EMBL/GenBank/DDBJ whole genome shotgun (WGS) entry which is preliminary data.</text>
</comment>
<dbReference type="PATRIC" id="fig|1329909.3.peg.1585"/>
<evidence type="ECO:0000259" key="1">
    <source>
        <dbReference type="Pfam" id="PF00535"/>
    </source>
</evidence>
<dbReference type="EMBL" id="ATHO01000070">
    <property type="protein sequence ID" value="EQB08324.1"/>
    <property type="molecule type" value="Genomic_DNA"/>
</dbReference>
<dbReference type="InterPro" id="IPR029044">
    <property type="entry name" value="Nucleotide-diphossugar_trans"/>
</dbReference>